<comment type="caution">
    <text evidence="1">The sequence shown here is derived from an EMBL/GenBank/DDBJ whole genome shotgun (WGS) entry which is preliminary data.</text>
</comment>
<accession>A0ACB6SES3</accession>
<proteinExistence type="predicted"/>
<dbReference type="EMBL" id="MU006702">
    <property type="protein sequence ID" value="KAF2632493.1"/>
    <property type="molecule type" value="Genomic_DNA"/>
</dbReference>
<name>A0ACB6SES3_9PLEO</name>
<evidence type="ECO:0000313" key="1">
    <source>
        <dbReference type="EMBL" id="KAF2632493.1"/>
    </source>
</evidence>
<evidence type="ECO:0000313" key="2">
    <source>
        <dbReference type="Proteomes" id="UP000799754"/>
    </source>
</evidence>
<organism evidence="1 2">
    <name type="scientific">Macroventuria anomochaeta</name>
    <dbReference type="NCBI Taxonomy" id="301207"/>
    <lineage>
        <taxon>Eukaryota</taxon>
        <taxon>Fungi</taxon>
        <taxon>Dikarya</taxon>
        <taxon>Ascomycota</taxon>
        <taxon>Pezizomycotina</taxon>
        <taxon>Dothideomycetes</taxon>
        <taxon>Pleosporomycetidae</taxon>
        <taxon>Pleosporales</taxon>
        <taxon>Pleosporineae</taxon>
        <taxon>Didymellaceae</taxon>
        <taxon>Macroventuria</taxon>
    </lineage>
</organism>
<reference evidence="1" key="1">
    <citation type="journal article" date="2020" name="Stud. Mycol.">
        <title>101 Dothideomycetes genomes: a test case for predicting lifestyles and emergence of pathogens.</title>
        <authorList>
            <person name="Haridas S."/>
            <person name="Albert R."/>
            <person name="Binder M."/>
            <person name="Bloem J."/>
            <person name="Labutti K."/>
            <person name="Salamov A."/>
            <person name="Andreopoulos B."/>
            <person name="Baker S."/>
            <person name="Barry K."/>
            <person name="Bills G."/>
            <person name="Bluhm B."/>
            <person name="Cannon C."/>
            <person name="Castanera R."/>
            <person name="Culley D."/>
            <person name="Daum C."/>
            <person name="Ezra D."/>
            <person name="Gonzalez J."/>
            <person name="Henrissat B."/>
            <person name="Kuo A."/>
            <person name="Liang C."/>
            <person name="Lipzen A."/>
            <person name="Lutzoni F."/>
            <person name="Magnuson J."/>
            <person name="Mondo S."/>
            <person name="Nolan M."/>
            <person name="Ohm R."/>
            <person name="Pangilinan J."/>
            <person name="Park H.-J."/>
            <person name="Ramirez L."/>
            <person name="Alfaro M."/>
            <person name="Sun H."/>
            <person name="Tritt A."/>
            <person name="Yoshinaga Y."/>
            <person name="Zwiers L.-H."/>
            <person name="Turgeon B."/>
            <person name="Goodwin S."/>
            <person name="Spatafora J."/>
            <person name="Crous P."/>
            <person name="Grigoriev I."/>
        </authorList>
    </citation>
    <scope>NUCLEOTIDE SEQUENCE</scope>
    <source>
        <strain evidence="1">CBS 525.71</strain>
    </source>
</reference>
<protein>
    <submittedName>
        <fullName evidence="1">Uncharacterized protein</fullName>
    </submittedName>
</protein>
<keyword evidence="2" id="KW-1185">Reference proteome</keyword>
<dbReference type="Proteomes" id="UP000799754">
    <property type="component" value="Unassembled WGS sequence"/>
</dbReference>
<gene>
    <name evidence="1" type="ORF">BU25DRAFT_470147</name>
</gene>
<sequence>MSSWASQVCTSISGWTPTAPSSSNKASPKAPTPTNSIQSSSPIQPGMVDNCDAFQFVKDGDCCSTIVQKNSISLSHNSTNGIFGTNCGGLWLEVYVCVSIIGHSPTTTTPPPSTTVNLLPPMVSQRPRRFRAAWPATAMPSISLRTATPVPISHSTMA</sequence>